<proteinExistence type="predicted"/>
<evidence type="ECO:0000313" key="3">
    <source>
        <dbReference type="Proteomes" id="UP000199488"/>
    </source>
</evidence>
<dbReference type="AlphaFoldDB" id="A0A1H2QDT1"/>
<dbReference type="InterPro" id="IPR050361">
    <property type="entry name" value="MPP/UQCRC_Complex"/>
</dbReference>
<dbReference type="InterPro" id="IPR007863">
    <property type="entry name" value="Peptidase_M16_C"/>
</dbReference>
<reference evidence="2 3" key="1">
    <citation type="submission" date="2016-10" db="EMBL/GenBank/DDBJ databases">
        <authorList>
            <person name="de Groot N.N."/>
        </authorList>
    </citation>
    <scope>NUCLEOTIDE SEQUENCE [LARGE SCALE GENOMIC DNA]</scope>
    <source>
        <strain evidence="2 3">DSM 23126</strain>
    </source>
</reference>
<dbReference type="PANTHER" id="PTHR11851">
    <property type="entry name" value="METALLOPROTEASE"/>
    <property type="match status" value="1"/>
</dbReference>
<dbReference type="OrthoDB" id="9762085at2"/>
<evidence type="ECO:0000313" key="2">
    <source>
        <dbReference type="EMBL" id="SDW05282.1"/>
    </source>
</evidence>
<dbReference type="PANTHER" id="PTHR11851:SF186">
    <property type="entry name" value="INACTIVE METALLOPROTEASE YMFF-RELATED"/>
    <property type="match status" value="1"/>
</dbReference>
<dbReference type="Pfam" id="PF05193">
    <property type="entry name" value="Peptidase_M16_C"/>
    <property type="match status" value="1"/>
</dbReference>
<organism evidence="2 3">
    <name type="scientific">Marinococcus luteus</name>
    <dbReference type="NCBI Taxonomy" id="1122204"/>
    <lineage>
        <taxon>Bacteria</taxon>
        <taxon>Bacillati</taxon>
        <taxon>Bacillota</taxon>
        <taxon>Bacilli</taxon>
        <taxon>Bacillales</taxon>
        <taxon>Bacillaceae</taxon>
        <taxon>Marinococcus</taxon>
    </lineage>
</organism>
<dbReference type="Gene3D" id="3.30.830.10">
    <property type="entry name" value="Metalloenzyme, LuxS/M16 peptidase-like"/>
    <property type="match status" value="2"/>
</dbReference>
<protein>
    <submittedName>
        <fullName evidence="2">Predicted Zn-dependent peptidase</fullName>
    </submittedName>
</protein>
<dbReference type="SUPFAM" id="SSF63411">
    <property type="entry name" value="LuxS/MPP-like metallohydrolase"/>
    <property type="match status" value="2"/>
</dbReference>
<gene>
    <name evidence="2" type="ORF">SAMN05421781_0276</name>
</gene>
<dbReference type="InterPro" id="IPR011249">
    <property type="entry name" value="Metalloenz_LuxS/M16"/>
</dbReference>
<dbReference type="NCBIfam" id="NF047422">
    <property type="entry name" value="YfmF_fam"/>
    <property type="match status" value="1"/>
</dbReference>
<dbReference type="EMBL" id="FNNC01000001">
    <property type="protein sequence ID" value="SDW05282.1"/>
    <property type="molecule type" value="Genomic_DNA"/>
</dbReference>
<accession>A0A1H2QDT1</accession>
<dbReference type="GO" id="GO:0046872">
    <property type="term" value="F:metal ion binding"/>
    <property type="evidence" value="ECO:0007669"/>
    <property type="project" value="InterPro"/>
</dbReference>
<feature type="domain" description="Peptidase M16 C-terminal" evidence="1">
    <location>
        <begin position="181"/>
        <end position="349"/>
    </location>
</feature>
<dbReference type="RefSeq" id="WP_091610348.1">
    <property type="nucleotide sequence ID" value="NZ_FNNC01000001.1"/>
</dbReference>
<sequence length="424" mass="47836">MQPVTTNTNIPVHLFQTKQFKTTAVIMQCRAPLSEHTAAGRALLARVLKKGSLRYPSQSHIKEKLDDLYGASFSVDVGKRGNYHVMSFRMEFVNEQFLPAQEDLFAEATAFLAEMVHAPLAENRAFNPKIVEEEKRTLLQKINTIYDEKDRYANMRLVQEMCSAEAYSVHPLGDAHRMEALDEQKLYDVYEQFLAEDAIDVYVVGDVESYDVEAVTGPFPERSSLPPVEDSAERPPRVRYVEESDDIHQGKLQLGYRTTITQDDPQFAAMQVTNGLFGGFPHSKLFQEVREKRSLAYYAASRYESQKGLVMVMTGIEKEQYEQVKAVIGEQLQALQQEPVSEELLAQTKGMLINQIRETTDAPGGLAALHFQGKMAGRVRPIETWIEEIEQVSADDVLACANSIVLDTVFFLHGKEDKDAETTV</sequence>
<evidence type="ECO:0000259" key="1">
    <source>
        <dbReference type="Pfam" id="PF05193"/>
    </source>
</evidence>
<dbReference type="STRING" id="1122204.SAMN05421781_0276"/>
<name>A0A1H2QDT1_9BACI</name>
<dbReference type="Proteomes" id="UP000199488">
    <property type="component" value="Unassembled WGS sequence"/>
</dbReference>
<keyword evidence="3" id="KW-1185">Reference proteome</keyword>